<reference evidence="2 3" key="1">
    <citation type="submission" date="2019-10" db="EMBL/GenBank/DDBJ databases">
        <authorList>
            <person name="Palmer J.M."/>
        </authorList>
    </citation>
    <scope>NUCLEOTIDE SEQUENCE [LARGE SCALE GENOMIC DNA]</scope>
    <source>
        <strain evidence="2 3">TWF718</strain>
    </source>
</reference>
<proteinExistence type="predicted"/>
<comment type="caution">
    <text evidence="2">The sequence shown here is derived from an EMBL/GenBank/DDBJ whole genome shotgun (WGS) entry which is preliminary data.</text>
</comment>
<feature type="compositionally biased region" description="Basic and acidic residues" evidence="1">
    <location>
        <begin position="288"/>
        <end position="328"/>
    </location>
</feature>
<dbReference type="EMBL" id="JAVHNR010000002">
    <property type="protein sequence ID" value="KAK6351020.1"/>
    <property type="molecule type" value="Genomic_DNA"/>
</dbReference>
<feature type="compositionally biased region" description="Low complexity" evidence="1">
    <location>
        <begin position="21"/>
        <end position="36"/>
    </location>
</feature>
<evidence type="ECO:0000313" key="2">
    <source>
        <dbReference type="EMBL" id="KAK6351020.1"/>
    </source>
</evidence>
<organism evidence="2 3">
    <name type="scientific">Orbilia javanica</name>
    <dbReference type="NCBI Taxonomy" id="47235"/>
    <lineage>
        <taxon>Eukaryota</taxon>
        <taxon>Fungi</taxon>
        <taxon>Dikarya</taxon>
        <taxon>Ascomycota</taxon>
        <taxon>Pezizomycotina</taxon>
        <taxon>Orbiliomycetes</taxon>
        <taxon>Orbiliales</taxon>
        <taxon>Orbiliaceae</taxon>
        <taxon>Orbilia</taxon>
    </lineage>
</organism>
<dbReference type="AlphaFoldDB" id="A0AAN8N5C5"/>
<evidence type="ECO:0000256" key="1">
    <source>
        <dbReference type="SAM" id="MobiDB-lite"/>
    </source>
</evidence>
<accession>A0AAN8N5C5</accession>
<feature type="region of interest" description="Disordered" evidence="1">
    <location>
        <begin position="19"/>
        <end position="45"/>
    </location>
</feature>
<evidence type="ECO:0000313" key="3">
    <source>
        <dbReference type="Proteomes" id="UP001313282"/>
    </source>
</evidence>
<keyword evidence="3" id="KW-1185">Reference proteome</keyword>
<feature type="region of interest" description="Disordered" evidence="1">
    <location>
        <begin position="284"/>
        <end position="346"/>
    </location>
</feature>
<protein>
    <submittedName>
        <fullName evidence="2">Uncharacterized protein</fullName>
    </submittedName>
</protein>
<dbReference type="Proteomes" id="UP001313282">
    <property type="component" value="Unassembled WGS sequence"/>
</dbReference>
<gene>
    <name evidence="2" type="ORF">TWF718_004198</name>
</gene>
<sequence length="357" mass="40895">MASVSSNVLTVPDFDRPIRILSQDPSRPSSSQSLRRSMSEESLNKVTVPISREVRYFASHMPPSPAKTPTNRSAENLQLDTSAMVPPADRIMPLHDINVSITNLHQTVVSNREDDSPIASKNEVNDYIQQTADILSETVKEFKEVSKLDICEKSTVEQLVAANLRLLRTLKDRHAALDKVEHEVRTERNRSAGPYTSINRSIYFDTPGDTPPHASRITFKDSVRRNSDDMDGMSTISIEWNERKEERLKELERLLKSANRAWSAEQNNYLEELEQLQDEKRKFKKRVKNEQRQTEKMVKMERSLSMSNERERRVSTSRERASSADTKRRLSLGFSPKPMTRTGSSSGFLDRIFRVGK</sequence>
<name>A0AAN8N5C5_9PEZI</name>